<dbReference type="GO" id="GO:0046872">
    <property type="term" value="F:metal ion binding"/>
    <property type="evidence" value="ECO:0007669"/>
    <property type="project" value="UniProtKB-KW"/>
</dbReference>
<evidence type="ECO:0000259" key="3">
    <source>
        <dbReference type="Pfam" id="PF08652"/>
    </source>
</evidence>
<evidence type="ECO:0000313" key="4">
    <source>
        <dbReference type="Proteomes" id="UP000095287"/>
    </source>
</evidence>
<dbReference type="GO" id="GO:0003723">
    <property type="term" value="F:RNA binding"/>
    <property type="evidence" value="ECO:0007669"/>
    <property type="project" value="UniProtKB-KW"/>
</dbReference>
<keyword evidence="2" id="KW-0547">Nucleotide-binding</keyword>
<dbReference type="GO" id="GO:0005829">
    <property type="term" value="C:cytosol"/>
    <property type="evidence" value="ECO:0007669"/>
    <property type="project" value="TreeGrafter"/>
</dbReference>
<comment type="cofactor">
    <cofactor evidence="2">
        <name>a divalent metal cation</name>
        <dbReference type="ChEBI" id="CHEBI:60240"/>
    </cofactor>
</comment>
<keyword evidence="2" id="KW-0479">Metal-binding</keyword>
<dbReference type="GO" id="GO:0000956">
    <property type="term" value="P:nuclear-transcribed mRNA catabolic process"/>
    <property type="evidence" value="ECO:0007669"/>
    <property type="project" value="TreeGrafter"/>
</dbReference>
<comment type="function">
    <text evidence="2">Decapping enzyme for NAD-capped RNAs: specifically hydrolyzes the nicotinamide adenine dinucleotide (NAD) cap from a subset of RNAs by removing the entire NAD moiety from the 5'-end of an NAD-capped RNA.</text>
</comment>
<dbReference type="GO" id="GO:0005634">
    <property type="term" value="C:nucleus"/>
    <property type="evidence" value="ECO:0007669"/>
    <property type="project" value="UniProtKB-SubCell"/>
</dbReference>
<dbReference type="InterPro" id="IPR013961">
    <property type="entry name" value="RAI1"/>
</dbReference>
<dbReference type="GO" id="GO:0110155">
    <property type="term" value="P:NAD-cap decapping"/>
    <property type="evidence" value="ECO:0007669"/>
    <property type="project" value="TreeGrafter"/>
</dbReference>
<keyword evidence="4" id="KW-1185">Reference proteome</keyword>
<dbReference type="WBParaSite" id="L893_g17427.t1">
    <property type="protein sequence ID" value="L893_g17427.t1"/>
    <property type="gene ID" value="L893_g17427"/>
</dbReference>
<comment type="similarity">
    <text evidence="1 2">Belongs to the DXO/Dom3Z family.</text>
</comment>
<organism evidence="4 5">
    <name type="scientific">Steinernema glaseri</name>
    <dbReference type="NCBI Taxonomy" id="37863"/>
    <lineage>
        <taxon>Eukaryota</taxon>
        <taxon>Metazoa</taxon>
        <taxon>Ecdysozoa</taxon>
        <taxon>Nematoda</taxon>
        <taxon>Chromadorea</taxon>
        <taxon>Rhabditida</taxon>
        <taxon>Tylenchina</taxon>
        <taxon>Panagrolaimomorpha</taxon>
        <taxon>Strongyloidoidea</taxon>
        <taxon>Steinernematidae</taxon>
        <taxon>Steinernema</taxon>
    </lineage>
</organism>
<dbReference type="EC" id="3.6.1.-" evidence="2"/>
<protein>
    <recommendedName>
        <fullName evidence="2">Decapping nuclease</fullName>
        <ecNumber evidence="2">3.6.1.-</ecNumber>
    </recommendedName>
</protein>
<keyword evidence="2" id="KW-0539">Nucleus</keyword>
<feature type="domain" description="RAI1-like" evidence="3">
    <location>
        <begin position="196"/>
        <end position="466"/>
    </location>
</feature>
<dbReference type="PANTHER" id="PTHR12395:SF9">
    <property type="entry name" value="DECAPPING AND EXORIBONUCLEASE PROTEIN"/>
    <property type="match status" value="1"/>
</dbReference>
<keyword evidence="2" id="KW-0540">Nuclease</keyword>
<evidence type="ECO:0000313" key="5">
    <source>
        <dbReference type="WBParaSite" id="L893_g17427.t1"/>
    </source>
</evidence>
<reference evidence="5" key="1">
    <citation type="submission" date="2016-11" db="UniProtKB">
        <authorList>
            <consortium name="WormBaseParasite"/>
        </authorList>
    </citation>
    <scope>IDENTIFICATION</scope>
</reference>
<dbReference type="Proteomes" id="UP000095287">
    <property type="component" value="Unplaced"/>
</dbReference>
<dbReference type="InterPro" id="IPR039039">
    <property type="entry name" value="RAI1-like_fam"/>
</dbReference>
<dbReference type="Pfam" id="PF08652">
    <property type="entry name" value="RAI1"/>
    <property type="match status" value="1"/>
</dbReference>
<dbReference type="AlphaFoldDB" id="A0A1I7YL54"/>
<name>A0A1I7YL54_9BILA</name>
<dbReference type="GO" id="GO:0034353">
    <property type="term" value="F:mRNA 5'-diphosphatase activity"/>
    <property type="evidence" value="ECO:0007669"/>
    <property type="project" value="TreeGrafter"/>
</dbReference>
<evidence type="ECO:0000256" key="2">
    <source>
        <dbReference type="RuleBase" id="RU367113"/>
    </source>
</evidence>
<evidence type="ECO:0000256" key="1">
    <source>
        <dbReference type="ARBA" id="ARBA00006562"/>
    </source>
</evidence>
<comment type="subcellular location">
    <subcellularLocation>
        <location evidence="2">Nucleus</location>
    </subcellularLocation>
</comment>
<accession>A0A1I7YL54</accession>
<proteinExistence type="inferred from homology"/>
<dbReference type="GO" id="GO:0000166">
    <property type="term" value="F:nucleotide binding"/>
    <property type="evidence" value="ECO:0007669"/>
    <property type="project" value="UniProtKB-KW"/>
</dbReference>
<keyword evidence="2" id="KW-0378">Hydrolase</keyword>
<dbReference type="GO" id="GO:0004518">
    <property type="term" value="F:nuclease activity"/>
    <property type="evidence" value="ECO:0007669"/>
    <property type="project" value="UniProtKB-KW"/>
</dbReference>
<sequence length="474" mass="54407">MTSQVDRLSDCLSSMILGSHIPSGNLPHLTDTTTCVVAQTALFSPPKRCLPRLCLRYYPYFLKRIIRPDAMSDNASPIPSTSSYLSDIEIETTTDEKGYATIVMPGSSHEAVEADILAEDNYVLQWKFYSFKEGKDVHNVTPRVVDCFGVYKDSKTGVNHVVRSKKAMIPGLNHLRISMIKMSKQMEWSEVFDPEINYEERIPARMSIFDVLMHHVPSGDLKEVTSKCQIFCKTGVLQGIGERLYWKRELKLNACFVNDALFIQIDMDFAMEDVKNRADFTCNFNKSSYFGRQFPKEITQAVEVPADADFMEFRTVVQTEFPSHTVLSTGEIDAIDQEDQLVEIKCLRGGFDNRFWKERSCKLFLQMFFSGSRRCIQGHSKSDHIIDIGEIDLDRLAEKGADLPDRLFPWYKDDVLRFIDEFLASVYARLSQSPKTVFTVTKDEGHSRFHIEKSEMAFTDFFPMEFLTHFNIDT</sequence>
<dbReference type="PANTHER" id="PTHR12395">
    <property type="entry name" value="DOM-3 RELATED"/>
    <property type="match status" value="1"/>
</dbReference>
<keyword evidence="2" id="KW-0694">RNA-binding</keyword>